<dbReference type="AlphaFoldDB" id="A0A834UGX8"/>
<keyword evidence="2" id="KW-1185">Reference proteome</keyword>
<dbReference type="EMBL" id="JACSDY010000001">
    <property type="protein sequence ID" value="KAF7438739.1"/>
    <property type="molecule type" value="Genomic_DNA"/>
</dbReference>
<protein>
    <submittedName>
        <fullName evidence="1">Uncharacterized protein</fullName>
    </submittedName>
</protein>
<proteinExistence type="predicted"/>
<evidence type="ECO:0000313" key="1">
    <source>
        <dbReference type="EMBL" id="KAF7438739.1"/>
    </source>
</evidence>
<reference evidence="1" key="1">
    <citation type="journal article" date="2020" name="G3 (Bethesda)">
        <title>High-Quality Assemblies for Three Invasive Social Wasps from the &lt;i&gt;Vespula&lt;/i&gt; Genus.</title>
        <authorList>
            <person name="Harrop T.W.R."/>
            <person name="Guhlin J."/>
            <person name="McLaughlin G.M."/>
            <person name="Permina E."/>
            <person name="Stockwell P."/>
            <person name="Gilligan J."/>
            <person name="Le Lec M.F."/>
            <person name="Gruber M.A.M."/>
            <person name="Quinn O."/>
            <person name="Lovegrove M."/>
            <person name="Duncan E.J."/>
            <person name="Remnant E.J."/>
            <person name="Van Eeckhoven J."/>
            <person name="Graham B."/>
            <person name="Knapp R.A."/>
            <person name="Langford K.W."/>
            <person name="Kronenberg Z."/>
            <person name="Press M.O."/>
            <person name="Eacker S.M."/>
            <person name="Wilson-Rankin E.E."/>
            <person name="Purcell J."/>
            <person name="Lester P.J."/>
            <person name="Dearden P.K."/>
        </authorList>
    </citation>
    <scope>NUCLEOTIDE SEQUENCE</scope>
    <source>
        <strain evidence="1">Volc-1</strain>
    </source>
</reference>
<evidence type="ECO:0000313" key="2">
    <source>
        <dbReference type="Proteomes" id="UP000600918"/>
    </source>
</evidence>
<gene>
    <name evidence="1" type="ORF">H0235_001130</name>
</gene>
<comment type="caution">
    <text evidence="1">The sequence shown here is derived from an EMBL/GenBank/DDBJ whole genome shotgun (WGS) entry which is preliminary data.</text>
</comment>
<accession>A0A834UGX8</accession>
<sequence length="86" mass="9359">MSSQNLNNQSKFLIPSVPFVFRAFLLQAEVPKRSEEISVDATHPALPLRAKIPLCSRSFGPAQHQVNALVTNAPCSSGSSVHKPYV</sequence>
<dbReference type="Proteomes" id="UP000600918">
    <property type="component" value="Unassembled WGS sequence"/>
</dbReference>
<name>A0A834UGX8_VESPE</name>
<organism evidence="1 2">
    <name type="scientific">Vespula pensylvanica</name>
    <name type="common">Western yellow jacket</name>
    <name type="synonym">Wasp</name>
    <dbReference type="NCBI Taxonomy" id="30213"/>
    <lineage>
        <taxon>Eukaryota</taxon>
        <taxon>Metazoa</taxon>
        <taxon>Ecdysozoa</taxon>
        <taxon>Arthropoda</taxon>
        <taxon>Hexapoda</taxon>
        <taxon>Insecta</taxon>
        <taxon>Pterygota</taxon>
        <taxon>Neoptera</taxon>
        <taxon>Endopterygota</taxon>
        <taxon>Hymenoptera</taxon>
        <taxon>Apocrita</taxon>
        <taxon>Aculeata</taxon>
        <taxon>Vespoidea</taxon>
        <taxon>Vespidae</taxon>
        <taxon>Vespinae</taxon>
        <taxon>Vespula</taxon>
    </lineage>
</organism>